<comment type="caution">
    <text evidence="1">The sequence shown here is derived from an EMBL/GenBank/DDBJ whole genome shotgun (WGS) entry which is preliminary data.</text>
</comment>
<name>A0A438GVK6_VITVI</name>
<gene>
    <name evidence="1" type="ORF">CK203_048941</name>
</gene>
<dbReference type="AlphaFoldDB" id="A0A438GVK6"/>
<protein>
    <submittedName>
        <fullName evidence="1">Uncharacterized protein</fullName>
    </submittedName>
</protein>
<evidence type="ECO:0000313" key="2">
    <source>
        <dbReference type="Proteomes" id="UP000288805"/>
    </source>
</evidence>
<reference evidence="1 2" key="1">
    <citation type="journal article" date="2018" name="PLoS Genet.">
        <title>Population sequencing reveals clonal diversity and ancestral inbreeding in the grapevine cultivar Chardonnay.</title>
        <authorList>
            <person name="Roach M.J."/>
            <person name="Johnson D.L."/>
            <person name="Bohlmann J."/>
            <person name="van Vuuren H.J."/>
            <person name="Jones S.J."/>
            <person name="Pretorius I.S."/>
            <person name="Schmidt S.A."/>
            <person name="Borneman A.R."/>
        </authorList>
    </citation>
    <scope>NUCLEOTIDE SEQUENCE [LARGE SCALE GENOMIC DNA]</scope>
    <source>
        <strain evidence="2">cv. Chardonnay</strain>
        <tissue evidence="1">Leaf</tissue>
    </source>
</reference>
<evidence type="ECO:0000313" key="1">
    <source>
        <dbReference type="EMBL" id="RVW76245.1"/>
    </source>
</evidence>
<dbReference type="EMBL" id="QGNW01000333">
    <property type="protein sequence ID" value="RVW76245.1"/>
    <property type="molecule type" value="Genomic_DNA"/>
</dbReference>
<accession>A0A438GVK6</accession>
<dbReference type="Proteomes" id="UP000288805">
    <property type="component" value="Unassembled WGS sequence"/>
</dbReference>
<sequence>MGRQSLHTMSWVVSTTPTAISFSIYSYTSTSRFSSLRRLPNPNLSLNALPWHPRSRPLTFRTAALLQDAGAAAVVTAGAYGLGLTFDNLTQRKIIEQVAYSLSVFDLNSFVMMKIRFLNYFLIHSGYNEEVFDASEV</sequence>
<organism evidence="1 2">
    <name type="scientific">Vitis vinifera</name>
    <name type="common">Grape</name>
    <dbReference type="NCBI Taxonomy" id="29760"/>
    <lineage>
        <taxon>Eukaryota</taxon>
        <taxon>Viridiplantae</taxon>
        <taxon>Streptophyta</taxon>
        <taxon>Embryophyta</taxon>
        <taxon>Tracheophyta</taxon>
        <taxon>Spermatophyta</taxon>
        <taxon>Magnoliopsida</taxon>
        <taxon>eudicotyledons</taxon>
        <taxon>Gunneridae</taxon>
        <taxon>Pentapetalae</taxon>
        <taxon>rosids</taxon>
        <taxon>Vitales</taxon>
        <taxon>Vitaceae</taxon>
        <taxon>Viteae</taxon>
        <taxon>Vitis</taxon>
    </lineage>
</organism>
<proteinExistence type="predicted"/>